<evidence type="ECO:0000256" key="9">
    <source>
        <dbReference type="ARBA" id="ARBA00023224"/>
    </source>
</evidence>
<dbReference type="InterPro" id="IPR011992">
    <property type="entry name" value="EF-hand-dom_pair"/>
</dbReference>
<reference evidence="17 18" key="1">
    <citation type="submission" date="2020-08" db="EMBL/GenBank/DDBJ databases">
        <authorList>
            <person name="Hejnol A."/>
        </authorList>
    </citation>
    <scope>NUCLEOTIDE SEQUENCE [LARGE SCALE GENOMIC DNA]</scope>
</reference>
<evidence type="ECO:0000256" key="1">
    <source>
        <dbReference type="ARBA" id="ARBA00001913"/>
    </source>
</evidence>
<evidence type="ECO:0000256" key="10">
    <source>
        <dbReference type="ARBA" id="ARBA00023674"/>
    </source>
</evidence>
<dbReference type="PROSITE" id="PS50007">
    <property type="entry name" value="PIPLC_X_DOMAIN"/>
    <property type="match status" value="1"/>
</dbReference>
<evidence type="ECO:0000256" key="12">
    <source>
        <dbReference type="SAM" id="MobiDB-lite"/>
    </source>
</evidence>
<dbReference type="GO" id="GO:0035556">
    <property type="term" value="P:intracellular signal transduction"/>
    <property type="evidence" value="ECO:0007669"/>
    <property type="project" value="InterPro"/>
</dbReference>
<dbReference type="GO" id="GO:0016042">
    <property type="term" value="P:lipid catabolic process"/>
    <property type="evidence" value="ECO:0007669"/>
    <property type="project" value="UniProtKB-KW"/>
</dbReference>
<dbReference type="Gene3D" id="2.60.40.150">
    <property type="entry name" value="C2 domain"/>
    <property type="match status" value="1"/>
</dbReference>
<keyword evidence="4" id="KW-0963">Cytoplasm</keyword>
<dbReference type="GO" id="GO:0005737">
    <property type="term" value="C:cytoplasm"/>
    <property type="evidence" value="ECO:0007669"/>
    <property type="project" value="UniProtKB-SubCell"/>
</dbReference>
<organism evidence="17 18">
    <name type="scientific">Dimorphilus gyrociliatus</name>
    <dbReference type="NCBI Taxonomy" id="2664684"/>
    <lineage>
        <taxon>Eukaryota</taxon>
        <taxon>Metazoa</taxon>
        <taxon>Spiralia</taxon>
        <taxon>Lophotrochozoa</taxon>
        <taxon>Annelida</taxon>
        <taxon>Polychaeta</taxon>
        <taxon>Polychaeta incertae sedis</taxon>
        <taxon>Dinophilidae</taxon>
        <taxon>Dimorphilus</taxon>
    </lineage>
</organism>
<dbReference type="OrthoDB" id="269822at2759"/>
<dbReference type="EMBL" id="CAJFCJ010000013">
    <property type="protein sequence ID" value="CAD5121120.1"/>
    <property type="molecule type" value="Genomic_DNA"/>
</dbReference>
<dbReference type="InterPro" id="IPR017946">
    <property type="entry name" value="PLC-like_Pdiesterase_TIM-brl"/>
</dbReference>
<keyword evidence="5 11" id="KW-0378">Hydrolase</keyword>
<keyword evidence="7 11" id="KW-0442">Lipid degradation</keyword>
<evidence type="ECO:0000313" key="18">
    <source>
        <dbReference type="Proteomes" id="UP000549394"/>
    </source>
</evidence>
<dbReference type="CDD" id="cd00275">
    <property type="entry name" value="C2_PLC_like"/>
    <property type="match status" value="1"/>
</dbReference>
<dbReference type="InterPro" id="IPR018247">
    <property type="entry name" value="EF_Hand_1_Ca_BS"/>
</dbReference>
<dbReference type="SUPFAM" id="SSF47473">
    <property type="entry name" value="EF-hand"/>
    <property type="match status" value="1"/>
</dbReference>
<evidence type="ECO:0000256" key="11">
    <source>
        <dbReference type="RuleBase" id="RU361133"/>
    </source>
</evidence>
<dbReference type="Gene3D" id="2.30.29.30">
    <property type="entry name" value="Pleckstrin-homology domain (PH domain)/Phosphotyrosine-binding domain (PTB)"/>
    <property type="match status" value="1"/>
</dbReference>
<feature type="domain" description="EF-hand" evidence="16">
    <location>
        <begin position="235"/>
        <end position="270"/>
    </location>
</feature>
<dbReference type="InterPro" id="IPR001711">
    <property type="entry name" value="PLipase_C_Pinositol-sp_Y"/>
</dbReference>
<dbReference type="PRINTS" id="PR00390">
    <property type="entry name" value="PHPHLIPASEC"/>
</dbReference>
<keyword evidence="8 11" id="KW-0443">Lipid metabolism</keyword>
<evidence type="ECO:0000256" key="5">
    <source>
        <dbReference type="ARBA" id="ARBA00022801"/>
    </source>
</evidence>
<dbReference type="AlphaFoldDB" id="A0A7I8VZU1"/>
<evidence type="ECO:0000256" key="6">
    <source>
        <dbReference type="ARBA" id="ARBA00022837"/>
    </source>
</evidence>
<dbReference type="FunFam" id="1.10.238.10:FF:000005">
    <property type="entry name" value="Phosphoinositide phospholipase C"/>
    <property type="match status" value="1"/>
</dbReference>
<dbReference type="InterPro" id="IPR000008">
    <property type="entry name" value="C2_dom"/>
</dbReference>
<dbReference type="PROSITE" id="PS50008">
    <property type="entry name" value="PIPLC_Y_DOMAIN"/>
    <property type="match status" value="1"/>
</dbReference>
<name>A0A7I8VZU1_9ANNE</name>
<dbReference type="Pfam" id="PF00388">
    <property type="entry name" value="PI-PLC-X"/>
    <property type="match status" value="1"/>
</dbReference>
<dbReference type="SMART" id="SM00149">
    <property type="entry name" value="PLCYc"/>
    <property type="match status" value="1"/>
</dbReference>
<dbReference type="EC" id="3.1.4.11" evidence="3 11"/>
<comment type="subcellular location">
    <subcellularLocation>
        <location evidence="2">Cytoplasm</location>
    </subcellularLocation>
</comment>
<dbReference type="SUPFAM" id="SSF50729">
    <property type="entry name" value="PH domain-like"/>
    <property type="match status" value="1"/>
</dbReference>
<feature type="domain" description="C2" evidence="14">
    <location>
        <begin position="630"/>
        <end position="755"/>
    </location>
</feature>
<evidence type="ECO:0000256" key="4">
    <source>
        <dbReference type="ARBA" id="ARBA00022490"/>
    </source>
</evidence>
<dbReference type="InterPro" id="IPR015359">
    <property type="entry name" value="PLC_EF-hand-like"/>
</dbReference>
<dbReference type="InterPro" id="IPR035892">
    <property type="entry name" value="C2_domain_sf"/>
</dbReference>
<evidence type="ECO:0000313" key="17">
    <source>
        <dbReference type="EMBL" id="CAD5121120.1"/>
    </source>
</evidence>
<dbReference type="SMART" id="SM00239">
    <property type="entry name" value="C2"/>
    <property type="match status" value="1"/>
</dbReference>
<evidence type="ECO:0000256" key="2">
    <source>
        <dbReference type="ARBA" id="ARBA00004496"/>
    </source>
</evidence>
<feature type="region of interest" description="Disordered" evidence="12">
    <location>
        <begin position="474"/>
        <end position="500"/>
    </location>
</feature>
<evidence type="ECO:0000256" key="7">
    <source>
        <dbReference type="ARBA" id="ARBA00022963"/>
    </source>
</evidence>
<dbReference type="SUPFAM" id="SSF51695">
    <property type="entry name" value="PLC-like phosphodiesterases"/>
    <property type="match status" value="1"/>
</dbReference>
<feature type="domain" description="PI-PLC Y-box" evidence="15">
    <location>
        <begin position="515"/>
        <end position="630"/>
    </location>
</feature>
<evidence type="ECO:0000259" key="16">
    <source>
        <dbReference type="PROSITE" id="PS50222"/>
    </source>
</evidence>
<feature type="domain" description="EF-hand" evidence="16">
    <location>
        <begin position="159"/>
        <end position="194"/>
    </location>
</feature>
<dbReference type="GO" id="GO:0005509">
    <property type="term" value="F:calcium ion binding"/>
    <property type="evidence" value="ECO:0007669"/>
    <property type="project" value="InterPro"/>
</dbReference>
<evidence type="ECO:0000256" key="8">
    <source>
        <dbReference type="ARBA" id="ARBA00023098"/>
    </source>
</evidence>
<evidence type="ECO:0000259" key="13">
    <source>
        <dbReference type="PROSITE" id="PS50003"/>
    </source>
</evidence>
<evidence type="ECO:0000259" key="15">
    <source>
        <dbReference type="PROSITE" id="PS50008"/>
    </source>
</evidence>
<feature type="compositionally biased region" description="Acidic residues" evidence="12">
    <location>
        <begin position="475"/>
        <end position="490"/>
    </location>
</feature>
<dbReference type="FunFam" id="3.20.20.190:FF:000039">
    <property type="entry name" value="Phosphoinositide phospholipase C"/>
    <property type="match status" value="1"/>
</dbReference>
<comment type="catalytic activity">
    <reaction evidence="10">
        <text>a 1,2-diacyl-sn-glycero-3-phospho-(1D-myo-inositol-4,5-bisphosphate) + H2O = 1D-myo-inositol 1,4,5-trisphosphate + a 1,2-diacyl-sn-glycerol + H(+)</text>
        <dbReference type="Rhea" id="RHEA:33179"/>
        <dbReference type="ChEBI" id="CHEBI:15377"/>
        <dbReference type="ChEBI" id="CHEBI:15378"/>
        <dbReference type="ChEBI" id="CHEBI:17815"/>
        <dbReference type="ChEBI" id="CHEBI:58456"/>
        <dbReference type="ChEBI" id="CHEBI:203600"/>
        <dbReference type="EC" id="3.1.4.11"/>
    </reaction>
    <physiologicalReaction direction="left-to-right" evidence="10">
        <dbReference type="Rhea" id="RHEA:33180"/>
    </physiologicalReaction>
</comment>
<dbReference type="PANTHER" id="PTHR10336">
    <property type="entry name" value="PHOSPHOINOSITIDE-SPECIFIC PHOSPHOLIPASE C FAMILY PROTEIN"/>
    <property type="match status" value="1"/>
</dbReference>
<evidence type="ECO:0000259" key="14">
    <source>
        <dbReference type="PROSITE" id="PS50004"/>
    </source>
</evidence>
<dbReference type="InterPro" id="IPR000909">
    <property type="entry name" value="PLipase_C_PInositol-sp_X_dom"/>
</dbReference>
<accession>A0A7I8VZU1</accession>
<protein>
    <recommendedName>
        <fullName evidence="3 11">Phosphoinositide phospholipase C</fullName>
        <ecNumber evidence="3 11">3.1.4.11</ecNumber>
    </recommendedName>
</protein>
<dbReference type="InterPro" id="IPR001849">
    <property type="entry name" value="PH_domain"/>
</dbReference>
<dbReference type="PROSITE" id="PS50004">
    <property type="entry name" value="C2"/>
    <property type="match status" value="1"/>
</dbReference>
<dbReference type="Pfam" id="PF09279">
    <property type="entry name" value="EF-hand_like"/>
    <property type="match status" value="1"/>
</dbReference>
<dbReference type="InterPro" id="IPR002048">
    <property type="entry name" value="EF_hand_dom"/>
</dbReference>
<evidence type="ECO:0000256" key="3">
    <source>
        <dbReference type="ARBA" id="ARBA00012368"/>
    </source>
</evidence>
<dbReference type="Pfam" id="PF00168">
    <property type="entry name" value="C2"/>
    <property type="match status" value="1"/>
</dbReference>
<dbReference type="Pfam" id="PF00387">
    <property type="entry name" value="PI-PLC-Y"/>
    <property type="match status" value="1"/>
</dbReference>
<keyword evidence="6" id="KW-0106">Calcium</keyword>
<feature type="domain" description="PH" evidence="13">
    <location>
        <begin position="21"/>
        <end position="149"/>
    </location>
</feature>
<dbReference type="SUPFAM" id="SSF49562">
    <property type="entry name" value="C2 domain (Calcium/lipid-binding domain, CaLB)"/>
    <property type="match status" value="1"/>
</dbReference>
<dbReference type="Gene3D" id="1.10.238.10">
    <property type="entry name" value="EF-hand"/>
    <property type="match status" value="2"/>
</dbReference>
<keyword evidence="18" id="KW-1185">Reference proteome</keyword>
<dbReference type="InterPro" id="IPR011993">
    <property type="entry name" value="PH-like_dom_sf"/>
</dbReference>
<dbReference type="PROSITE" id="PS00018">
    <property type="entry name" value="EF_HAND_1"/>
    <property type="match status" value="1"/>
</dbReference>
<dbReference type="PROSITE" id="PS50222">
    <property type="entry name" value="EF_HAND_2"/>
    <property type="match status" value="2"/>
</dbReference>
<comment type="caution">
    <text evidence="17">The sequence shown here is derived from an EMBL/GenBank/DDBJ whole genome shotgun (WGS) entry which is preliminary data.</text>
</comment>
<keyword evidence="9" id="KW-0807">Transducer</keyword>
<proteinExistence type="predicted"/>
<dbReference type="InterPro" id="IPR001192">
    <property type="entry name" value="PI-PLC_fam"/>
</dbReference>
<gene>
    <name evidence="17" type="ORF">DGYR_LOCUS9113</name>
</gene>
<comment type="cofactor">
    <cofactor evidence="1">
        <name>Ca(2+)</name>
        <dbReference type="ChEBI" id="CHEBI:29108"/>
    </cofactor>
</comment>
<dbReference type="PANTHER" id="PTHR10336:SF209">
    <property type="entry name" value="PHOSPHOINOSITIDE PHOSPHOLIPASE C"/>
    <property type="match status" value="1"/>
</dbReference>
<dbReference type="Proteomes" id="UP000549394">
    <property type="component" value="Unassembled WGS sequence"/>
</dbReference>
<dbReference type="SMART" id="SM00148">
    <property type="entry name" value="PLCXc"/>
    <property type="match status" value="1"/>
</dbReference>
<dbReference type="GO" id="GO:0004435">
    <property type="term" value="F:phosphatidylinositol-4,5-bisphosphate phospholipase C activity"/>
    <property type="evidence" value="ECO:0007669"/>
    <property type="project" value="UniProtKB-EC"/>
</dbReference>
<dbReference type="PROSITE" id="PS50003">
    <property type="entry name" value="PH_DOMAIN"/>
    <property type="match status" value="1"/>
</dbReference>
<dbReference type="Gene3D" id="3.20.20.190">
    <property type="entry name" value="Phosphatidylinositol (PI) phosphodiesterase"/>
    <property type="match status" value="1"/>
</dbReference>
<sequence>MRDGTPAETVNFLTKGQQLRKVKRSGKVYLRTFLFDTELLRIGYRDRICTTNKINLYLKSHKIGSKKFSHCASGSPNYIIRLQDIQEVREGFNSEVFTKCQKGGQGANGADESQCFSIVIGSKYKTIDLIAPDKQKRDQWVQGIRGLMRKMQQASPAELHQLWLQALFMKADKNNDKELSLAEICELLNDVNIRIDKSNAKKLFEQSNTDTSNRTRRGEETLNQEEFLHFYKLITNREELKAIYDRYNKNGDEFLDVNELTSFLVNEQKMNVTMEQVIHYIREFEPCPELGEDGKLGLDGFHLFLTKNDNMLIKNQAHEQEVYHDMTRPLSNYFIAASHNTYLTGDQLASRSSVEMYIKALRQGCRCVELDCWDGPNGEPIVYHGYTATTKILFEDIIKAIKMSAFETSKYPVILSIENHCSVEQQKRMAYHMTSILEDMLYATPYPRDMAQLPSPESLVGKILVKGKKLPETVEKDDDGEVTDEDEASQIDDPSVKEKMAEKKSSKKLKLAKELSDLVVICQSVHFKSFEDAREKGNCKQMSSFTEDAALELCVTKPKKYLRHNRCQLSRIYPSGLRVDSTNYNPIPMWACGCQIVALNYQTNDTPMQMNSAKFQDNGMTGYLLKPSFMLRESPFMAGEPRDCQPINLTITVISGSQLPKKKSDSADIIDPYVKVQVYGLQVDSTSQNTTIVKNNGFNPQWNCKLSFHLNVPEMALIRFIVFDEDQFSNNEKVGQYTLPCTSLLPGYRTVPLTEKDGSTIYGSSLFVHVDITYLNRIE</sequence>